<evidence type="ECO:0000313" key="2">
    <source>
        <dbReference type="Proteomes" id="UP000681720"/>
    </source>
</evidence>
<evidence type="ECO:0000313" key="1">
    <source>
        <dbReference type="EMBL" id="CAF4681942.1"/>
    </source>
</evidence>
<organism evidence="1 2">
    <name type="scientific">Rotaria magnacalcarata</name>
    <dbReference type="NCBI Taxonomy" id="392030"/>
    <lineage>
        <taxon>Eukaryota</taxon>
        <taxon>Metazoa</taxon>
        <taxon>Spiralia</taxon>
        <taxon>Gnathifera</taxon>
        <taxon>Rotifera</taxon>
        <taxon>Eurotatoria</taxon>
        <taxon>Bdelloidea</taxon>
        <taxon>Philodinida</taxon>
        <taxon>Philodinidae</taxon>
        <taxon>Rotaria</taxon>
    </lineage>
</organism>
<dbReference type="AlphaFoldDB" id="A0A8S3AGL7"/>
<feature type="non-terminal residue" evidence="1">
    <location>
        <position position="1"/>
    </location>
</feature>
<reference evidence="1" key="1">
    <citation type="submission" date="2021-02" db="EMBL/GenBank/DDBJ databases">
        <authorList>
            <person name="Nowell W R."/>
        </authorList>
    </citation>
    <scope>NUCLEOTIDE SEQUENCE</scope>
</reference>
<proteinExistence type="predicted"/>
<accession>A0A8S3AGL7</accession>
<sequence length="61" mass="7080">QSLSTLSKIQLNDMQTNFERYIVILVNQLYQTDYLQEKINDFIDKNLFGNNLDDDSASSGF</sequence>
<dbReference type="Proteomes" id="UP000681720">
    <property type="component" value="Unassembled WGS sequence"/>
</dbReference>
<feature type="non-terminal residue" evidence="1">
    <location>
        <position position="61"/>
    </location>
</feature>
<name>A0A8S3AGL7_9BILA</name>
<gene>
    <name evidence="1" type="ORF">GIL414_LOCUS42317</name>
</gene>
<protein>
    <submittedName>
        <fullName evidence="1">Uncharacterized protein</fullName>
    </submittedName>
</protein>
<dbReference type="EMBL" id="CAJOBJ010122260">
    <property type="protein sequence ID" value="CAF4681942.1"/>
    <property type="molecule type" value="Genomic_DNA"/>
</dbReference>
<comment type="caution">
    <text evidence="1">The sequence shown here is derived from an EMBL/GenBank/DDBJ whole genome shotgun (WGS) entry which is preliminary data.</text>
</comment>